<dbReference type="Pfam" id="PF13489">
    <property type="entry name" value="Methyltransf_23"/>
    <property type="match status" value="1"/>
</dbReference>
<dbReference type="EMBL" id="VINQ01000001">
    <property type="protein sequence ID" value="KAA0920706.1"/>
    <property type="molecule type" value="Genomic_DNA"/>
</dbReference>
<dbReference type="Gene3D" id="3.40.50.150">
    <property type="entry name" value="Vaccinia Virus protein VP39"/>
    <property type="match status" value="2"/>
</dbReference>
<dbReference type="AlphaFoldDB" id="A0A5A9ZUT8"/>
<protein>
    <submittedName>
        <fullName evidence="1">Class I SAM-dependent methyltransferase</fullName>
    </submittedName>
</protein>
<gene>
    <name evidence="1" type="ORF">FLO80_00565</name>
</gene>
<evidence type="ECO:0000313" key="1">
    <source>
        <dbReference type="EMBL" id="KAA0920706.1"/>
    </source>
</evidence>
<dbReference type="GO" id="GO:0032259">
    <property type="term" value="P:methylation"/>
    <property type="evidence" value="ECO:0007669"/>
    <property type="project" value="UniProtKB-KW"/>
</dbReference>
<keyword evidence="1" id="KW-0808">Transferase</keyword>
<dbReference type="SUPFAM" id="SSF53335">
    <property type="entry name" value="S-adenosyl-L-methionine-dependent methyltransferases"/>
    <property type="match status" value="1"/>
</dbReference>
<proteinExistence type="predicted"/>
<reference evidence="1 2" key="1">
    <citation type="submission" date="2019-07" db="EMBL/GenBank/DDBJ databases">
        <title>Aquicoccus porphyridii gen. nov., sp. nov., isolated from a small marine red alga, Porphyridium marinum.</title>
        <authorList>
            <person name="Liu L."/>
        </authorList>
    </citation>
    <scope>NUCLEOTIDE SEQUENCE [LARGE SCALE GENOMIC DNA]</scope>
    <source>
        <strain evidence="1 2">L1 8-17</strain>
    </source>
</reference>
<keyword evidence="2" id="KW-1185">Reference proteome</keyword>
<accession>A0A5A9ZUT8</accession>
<evidence type="ECO:0000313" key="2">
    <source>
        <dbReference type="Proteomes" id="UP000325291"/>
    </source>
</evidence>
<name>A0A5A9ZUT8_9RHOB</name>
<dbReference type="RefSeq" id="WP_111362263.1">
    <property type="nucleotide sequence ID" value="NZ_VINQ01000001.1"/>
</dbReference>
<dbReference type="GO" id="GO:0008168">
    <property type="term" value="F:methyltransferase activity"/>
    <property type="evidence" value="ECO:0007669"/>
    <property type="project" value="UniProtKB-KW"/>
</dbReference>
<keyword evidence="1" id="KW-0489">Methyltransferase</keyword>
<dbReference type="Proteomes" id="UP000325291">
    <property type="component" value="Unassembled WGS sequence"/>
</dbReference>
<comment type="caution">
    <text evidence="1">The sequence shown here is derived from an EMBL/GenBank/DDBJ whole genome shotgun (WGS) entry which is preliminary data.</text>
</comment>
<organism evidence="1 2">
    <name type="scientific">Aquicoccus porphyridii</name>
    <dbReference type="NCBI Taxonomy" id="1852029"/>
    <lineage>
        <taxon>Bacteria</taxon>
        <taxon>Pseudomonadati</taxon>
        <taxon>Pseudomonadota</taxon>
        <taxon>Alphaproteobacteria</taxon>
        <taxon>Rhodobacterales</taxon>
        <taxon>Paracoccaceae</taxon>
        <taxon>Aquicoccus</taxon>
    </lineage>
</organism>
<sequence>MNPSPSTSPATRAGPIPPCPVCAAPAAPFQTIGNQRYHRCPTCQARFLAPAHRPTLGDERAHYLTHENHPDDPGYRRFLDRLATPLLARLEPGAHGLDYGCGPGPALAAMLREAGHDVALYDPFFAPDPAPLADTYDFVTCTEAAEHFHHPAEEFARLRALLRPGGWLAIMTCFQTDDDRFANWRYRKDPTHVVFYREETFHHLARHWGWSCAVPHKDVVLMQRPGAAT</sequence>
<dbReference type="CDD" id="cd02440">
    <property type="entry name" value="AdoMet_MTases"/>
    <property type="match status" value="1"/>
</dbReference>
<dbReference type="InterPro" id="IPR029063">
    <property type="entry name" value="SAM-dependent_MTases_sf"/>
</dbReference>